<comment type="caution">
    <text evidence="4">The sequence shown here is derived from an EMBL/GenBank/DDBJ whole genome shotgun (WGS) entry which is preliminary data.</text>
</comment>
<evidence type="ECO:0000256" key="1">
    <source>
        <dbReference type="ARBA" id="ARBA00022737"/>
    </source>
</evidence>
<dbReference type="PROSITE" id="PS51464">
    <property type="entry name" value="SIS"/>
    <property type="match status" value="2"/>
</dbReference>
<dbReference type="InterPro" id="IPR001347">
    <property type="entry name" value="SIS_dom"/>
</dbReference>
<dbReference type="CDD" id="cd05009">
    <property type="entry name" value="SIS_GlmS_GlmD_2"/>
    <property type="match status" value="1"/>
</dbReference>
<dbReference type="Pfam" id="PF01380">
    <property type="entry name" value="SIS"/>
    <property type="match status" value="2"/>
</dbReference>
<gene>
    <name evidence="4" type="ORF">ENT72_08400</name>
    <name evidence="3" type="ORF">ENU12_08450</name>
</gene>
<dbReference type="SUPFAM" id="SSF53697">
    <property type="entry name" value="SIS domain"/>
    <property type="match status" value="1"/>
</dbReference>
<dbReference type="EMBL" id="DTBH01000170">
    <property type="protein sequence ID" value="HGQ77906.1"/>
    <property type="molecule type" value="Genomic_DNA"/>
</dbReference>
<accession>A0A7C4WD57</accession>
<reference evidence="4" key="1">
    <citation type="journal article" date="2020" name="mSystems">
        <title>Genome- and Community-Level Interaction Insights into Carbon Utilization and Element Cycling Functions of Hydrothermarchaeota in Hydrothermal Sediment.</title>
        <authorList>
            <person name="Zhou Z."/>
            <person name="Liu Y."/>
            <person name="Xu W."/>
            <person name="Pan J."/>
            <person name="Luo Z.H."/>
            <person name="Li M."/>
        </authorList>
    </citation>
    <scope>NUCLEOTIDE SEQUENCE [LARGE SCALE GENOMIC DNA]</scope>
    <source>
        <strain evidence="4">SpSt-604</strain>
        <strain evidence="3">SpSt-640</strain>
    </source>
</reference>
<organism evidence="4">
    <name type="scientific">Fervidobacterium pennivorans</name>
    <dbReference type="NCBI Taxonomy" id="93466"/>
    <lineage>
        <taxon>Bacteria</taxon>
        <taxon>Thermotogati</taxon>
        <taxon>Thermotogota</taxon>
        <taxon>Thermotogae</taxon>
        <taxon>Thermotogales</taxon>
        <taxon>Fervidobacteriaceae</taxon>
        <taxon>Fervidobacterium</taxon>
    </lineage>
</organism>
<dbReference type="InterPro" id="IPR035466">
    <property type="entry name" value="GlmS/AgaS_SIS"/>
</dbReference>
<feature type="domain" description="SIS" evidence="2">
    <location>
        <begin position="173"/>
        <end position="299"/>
    </location>
</feature>
<dbReference type="PANTHER" id="PTHR10937">
    <property type="entry name" value="GLUCOSAMINE--FRUCTOSE-6-PHOSPHATE AMINOTRANSFERASE, ISOMERIZING"/>
    <property type="match status" value="1"/>
</dbReference>
<dbReference type="InterPro" id="IPR035490">
    <property type="entry name" value="GlmS/FrlB_SIS"/>
</dbReference>
<dbReference type="AlphaFoldDB" id="A0A7C4WD57"/>
<protein>
    <submittedName>
        <fullName evidence="4">SIS domain-containing protein</fullName>
    </submittedName>
</protein>
<proteinExistence type="predicted"/>
<dbReference type="Gene3D" id="3.40.50.10490">
    <property type="entry name" value="Glucose-6-phosphate isomerase like protein, domain 1"/>
    <property type="match status" value="2"/>
</dbReference>
<dbReference type="GO" id="GO:1901135">
    <property type="term" value="P:carbohydrate derivative metabolic process"/>
    <property type="evidence" value="ECO:0007669"/>
    <property type="project" value="InterPro"/>
</dbReference>
<keyword evidence="1" id="KW-0677">Repeat</keyword>
<name>A0A7C4WD57_FERPE</name>
<dbReference type="GO" id="GO:0097367">
    <property type="term" value="F:carbohydrate derivative binding"/>
    <property type="evidence" value="ECO:0007669"/>
    <property type="project" value="InterPro"/>
</dbReference>
<dbReference type="InterPro" id="IPR046348">
    <property type="entry name" value="SIS_dom_sf"/>
</dbReference>
<evidence type="ECO:0000259" key="2">
    <source>
        <dbReference type="PROSITE" id="PS51464"/>
    </source>
</evidence>
<dbReference type="PANTHER" id="PTHR10937:SF4">
    <property type="entry name" value="GLUCOSAMINE-6-PHOSPHATE DEAMINASE"/>
    <property type="match status" value="1"/>
</dbReference>
<feature type="domain" description="SIS" evidence="2">
    <location>
        <begin position="24"/>
        <end position="165"/>
    </location>
</feature>
<dbReference type="CDD" id="cd05008">
    <property type="entry name" value="SIS_GlmS_GlmD_1"/>
    <property type="match status" value="1"/>
</dbReference>
<evidence type="ECO:0000313" key="4">
    <source>
        <dbReference type="EMBL" id="HGU42911.1"/>
    </source>
</evidence>
<sequence length="311" mass="35321">MEGVNTYNEIMRVGELFRAIDDITPPKLEKGKRYVFIGCGSSYNAGLIISEIMKKNGYYADAITAGEILVKNMFEEIVEKYDLAFLISRTGYTTETVKVAELLNERIQTVGVTCDRKTPLANVCDLAYELDFAHEDSVIMTGSFSAIVRLFLNSIKRIDIDVEEVLKKFDEMTSNDIVHKKSHFIFLGYRERYYMAKESALKVQELSLDYAEYHETLEYRHGPIALLSPNSHVVIFSEFKDPSPLENDLAKDVSNRGASAQIINSFTTETDFEVQVLNLYGQLLGYKRAIYKGLNPDKPHGLTKFVSLKEL</sequence>
<dbReference type="EMBL" id="DSZT01000275">
    <property type="protein sequence ID" value="HGU42911.1"/>
    <property type="molecule type" value="Genomic_DNA"/>
</dbReference>
<evidence type="ECO:0000313" key="3">
    <source>
        <dbReference type="EMBL" id="HGQ77906.1"/>
    </source>
</evidence>